<evidence type="ECO:0000259" key="1">
    <source>
        <dbReference type="Pfam" id="PF04536"/>
    </source>
</evidence>
<keyword evidence="3" id="KW-1185">Reference proteome</keyword>
<evidence type="ECO:0000313" key="3">
    <source>
        <dbReference type="Proteomes" id="UP000534286"/>
    </source>
</evidence>
<dbReference type="InterPro" id="IPR007621">
    <property type="entry name" value="TPM_dom"/>
</dbReference>
<dbReference type="RefSeq" id="WP_184752969.1">
    <property type="nucleotide sequence ID" value="NZ_BAABEK010000021.1"/>
</dbReference>
<name>A0A7W7W7V6_9ACTN</name>
<dbReference type="Proteomes" id="UP000534286">
    <property type="component" value="Unassembled WGS sequence"/>
</dbReference>
<reference evidence="2 3" key="1">
    <citation type="submission" date="2020-08" db="EMBL/GenBank/DDBJ databases">
        <title>Sequencing the genomes of 1000 actinobacteria strains.</title>
        <authorList>
            <person name="Klenk H.-P."/>
        </authorList>
    </citation>
    <scope>NUCLEOTIDE SEQUENCE [LARGE SCALE GENOMIC DNA]</scope>
    <source>
        <strain evidence="2 3">DSM 43023</strain>
    </source>
</reference>
<sequence length="120" mass="12737">MRVLSPSQAENVREALRAAEHRSGLRFAAYLGPAVGPHRHFSERLHAALGEEAARAVLVFVDPAGRALEIVTGPQARWRLPDVECHLTAMRMAHALGGGDLAGGLVTGVGLLADLASRSR</sequence>
<gene>
    <name evidence="2" type="ORF">FHR32_000739</name>
</gene>
<dbReference type="EMBL" id="JACHJU010000001">
    <property type="protein sequence ID" value="MBB4936434.1"/>
    <property type="molecule type" value="Genomic_DNA"/>
</dbReference>
<proteinExistence type="predicted"/>
<feature type="domain" description="TPM" evidence="1">
    <location>
        <begin position="3"/>
        <end position="113"/>
    </location>
</feature>
<protein>
    <submittedName>
        <fullName evidence="2">Putative membrane protein YgcG</fullName>
    </submittedName>
</protein>
<dbReference type="Gene3D" id="3.10.310.50">
    <property type="match status" value="1"/>
</dbReference>
<comment type="caution">
    <text evidence="2">The sequence shown here is derived from an EMBL/GenBank/DDBJ whole genome shotgun (WGS) entry which is preliminary data.</text>
</comment>
<evidence type="ECO:0000313" key="2">
    <source>
        <dbReference type="EMBL" id="MBB4936434.1"/>
    </source>
</evidence>
<organism evidence="2 3">
    <name type="scientific">Streptosporangium album</name>
    <dbReference type="NCBI Taxonomy" id="47479"/>
    <lineage>
        <taxon>Bacteria</taxon>
        <taxon>Bacillati</taxon>
        <taxon>Actinomycetota</taxon>
        <taxon>Actinomycetes</taxon>
        <taxon>Streptosporangiales</taxon>
        <taxon>Streptosporangiaceae</taxon>
        <taxon>Streptosporangium</taxon>
    </lineage>
</organism>
<dbReference type="AlphaFoldDB" id="A0A7W7W7V6"/>
<accession>A0A7W7W7V6</accession>
<dbReference type="Pfam" id="PF04536">
    <property type="entry name" value="TPM_phosphatase"/>
    <property type="match status" value="1"/>
</dbReference>